<keyword evidence="3" id="KW-0964">Secreted</keyword>
<evidence type="ECO:0000256" key="4">
    <source>
        <dbReference type="ARBA" id="ARBA00022690"/>
    </source>
</evidence>
<dbReference type="PROSITE" id="PS00280">
    <property type="entry name" value="BPTI_KUNITZ_1"/>
    <property type="match status" value="1"/>
</dbReference>
<keyword evidence="6" id="KW-0732">Signal</keyword>
<dbReference type="GO" id="GO:0044483">
    <property type="term" value="P:venom-mediated perturbation of hemostasis"/>
    <property type="evidence" value="ECO:0007669"/>
    <property type="project" value="UniProtKB-ARBA"/>
</dbReference>
<evidence type="ECO:0000256" key="5">
    <source>
        <dbReference type="ARBA" id="ARBA00023157"/>
    </source>
</evidence>
<dbReference type="FunFam" id="4.10.410.10:FF:000021">
    <property type="entry name" value="Serine protease inhibitor, putative"/>
    <property type="match status" value="1"/>
</dbReference>
<keyword evidence="10" id="KW-1185">Reference proteome</keyword>
<dbReference type="SMART" id="SM00131">
    <property type="entry name" value="KU"/>
    <property type="match status" value="1"/>
</dbReference>
<feature type="chain" id="PRO_5043418623" evidence="6">
    <location>
        <begin position="25"/>
        <end position="143"/>
    </location>
</feature>
<dbReference type="GO" id="GO:0005576">
    <property type="term" value="C:extracellular region"/>
    <property type="evidence" value="ECO:0007669"/>
    <property type="project" value="UniProtKB-SubCell"/>
</dbReference>
<keyword evidence="4" id="KW-0646">Protease inhibitor</keyword>
<dbReference type="InterPro" id="IPR036880">
    <property type="entry name" value="Kunitz_BPTI_sf"/>
</dbReference>
<feature type="domain" description="WAP" evidence="8">
    <location>
        <begin position="81"/>
        <end position="132"/>
    </location>
</feature>
<gene>
    <name evidence="9" type="ORF">NXF25_009871</name>
</gene>
<dbReference type="Proteomes" id="UP001474421">
    <property type="component" value="Unassembled WGS sequence"/>
</dbReference>
<dbReference type="Gene3D" id="4.10.410.10">
    <property type="entry name" value="Pancreatic trypsin inhibitor Kunitz domain"/>
    <property type="match status" value="1"/>
</dbReference>
<evidence type="ECO:0000259" key="8">
    <source>
        <dbReference type="PROSITE" id="PS51390"/>
    </source>
</evidence>
<evidence type="ECO:0000313" key="10">
    <source>
        <dbReference type="Proteomes" id="UP001474421"/>
    </source>
</evidence>
<organism evidence="9 10">
    <name type="scientific">Crotalus adamanteus</name>
    <name type="common">Eastern diamondback rattlesnake</name>
    <dbReference type="NCBI Taxonomy" id="8729"/>
    <lineage>
        <taxon>Eukaryota</taxon>
        <taxon>Metazoa</taxon>
        <taxon>Chordata</taxon>
        <taxon>Craniata</taxon>
        <taxon>Vertebrata</taxon>
        <taxon>Euteleostomi</taxon>
        <taxon>Lepidosauria</taxon>
        <taxon>Squamata</taxon>
        <taxon>Bifurcata</taxon>
        <taxon>Unidentata</taxon>
        <taxon>Episquamata</taxon>
        <taxon>Toxicofera</taxon>
        <taxon>Serpentes</taxon>
        <taxon>Colubroidea</taxon>
        <taxon>Viperidae</taxon>
        <taxon>Crotalinae</taxon>
        <taxon>Crotalus</taxon>
    </lineage>
</organism>
<dbReference type="PANTHER" id="PTHR46751">
    <property type="entry name" value="EPPIN"/>
    <property type="match status" value="1"/>
</dbReference>
<dbReference type="PROSITE" id="PS51390">
    <property type="entry name" value="WAP"/>
    <property type="match status" value="1"/>
</dbReference>
<protein>
    <submittedName>
        <fullName evidence="9">Kunitz/BPTI-like toxin</fullName>
    </submittedName>
</protein>
<evidence type="ECO:0000313" key="9">
    <source>
        <dbReference type="EMBL" id="KAK9405044.1"/>
    </source>
</evidence>
<evidence type="ECO:0000259" key="7">
    <source>
        <dbReference type="PROSITE" id="PS50279"/>
    </source>
</evidence>
<dbReference type="Pfam" id="PF00095">
    <property type="entry name" value="WAP"/>
    <property type="match status" value="1"/>
</dbReference>
<reference evidence="9 10" key="1">
    <citation type="journal article" date="2024" name="Proc. Natl. Acad. Sci. U.S.A.">
        <title>The genetic regulatory architecture and epigenomic basis for age-related changes in rattlesnake venom.</title>
        <authorList>
            <person name="Hogan M.P."/>
            <person name="Holding M.L."/>
            <person name="Nystrom G.S."/>
            <person name="Colston T.J."/>
            <person name="Bartlett D.A."/>
            <person name="Mason A.J."/>
            <person name="Ellsworth S.A."/>
            <person name="Rautsaw R.M."/>
            <person name="Lawrence K.C."/>
            <person name="Strickland J.L."/>
            <person name="He B."/>
            <person name="Fraser P."/>
            <person name="Margres M.J."/>
            <person name="Gilbert D.M."/>
            <person name="Gibbs H.L."/>
            <person name="Parkinson C.L."/>
            <person name="Rokyta D.R."/>
        </authorList>
    </citation>
    <scope>NUCLEOTIDE SEQUENCE [LARGE SCALE GENOMIC DNA]</scope>
    <source>
        <strain evidence="9">DRR0105</strain>
    </source>
</reference>
<comment type="similarity">
    <text evidence="2">Belongs to the venom Kunitz-type family.</text>
</comment>
<feature type="signal peptide" evidence="6">
    <location>
        <begin position="1"/>
        <end position="24"/>
    </location>
</feature>
<dbReference type="SUPFAM" id="SSF57256">
    <property type="entry name" value="Elafin-like"/>
    <property type="match status" value="1"/>
</dbReference>
<dbReference type="PROSITE" id="PS50279">
    <property type="entry name" value="BPTI_KUNITZ_2"/>
    <property type="match status" value="1"/>
</dbReference>
<dbReference type="InterPro" id="IPR051388">
    <property type="entry name" value="Serpin_venom_toxin"/>
</dbReference>
<evidence type="ECO:0000256" key="3">
    <source>
        <dbReference type="ARBA" id="ARBA00022525"/>
    </source>
</evidence>
<comment type="caution">
    <text evidence="9">The sequence shown here is derived from an EMBL/GenBank/DDBJ whole genome shotgun (WGS) entry which is preliminary data.</text>
</comment>
<dbReference type="AlphaFoldDB" id="A0AAW1BSD0"/>
<sequence>MSSGGLLLLLGFLALWAQLTPVAGQDRPRFCSLPAETGPCKGRIPRFYYNSASKQCQQFIYGGCGGNANNFETKDQCHYTCVEKRGVCPQGPQQQGQQDKIPCRENCKNDWKCPGQQKCCRYGCMTVCKDAVLWKFAPATRRP</sequence>
<evidence type="ECO:0000256" key="1">
    <source>
        <dbReference type="ARBA" id="ARBA00004613"/>
    </source>
</evidence>
<dbReference type="GO" id="GO:0004867">
    <property type="term" value="F:serine-type endopeptidase inhibitor activity"/>
    <property type="evidence" value="ECO:0007669"/>
    <property type="project" value="InterPro"/>
</dbReference>
<accession>A0AAW1BSD0</accession>
<dbReference type="CDD" id="cd22608">
    <property type="entry name" value="Kunitz_PPTI-like"/>
    <property type="match status" value="1"/>
</dbReference>
<dbReference type="SUPFAM" id="SSF57362">
    <property type="entry name" value="BPTI-like"/>
    <property type="match status" value="1"/>
</dbReference>
<dbReference type="EMBL" id="JAOTOJ010000003">
    <property type="protein sequence ID" value="KAK9405044.1"/>
    <property type="molecule type" value="Genomic_DNA"/>
</dbReference>
<proteinExistence type="inferred from homology"/>
<dbReference type="Gene3D" id="4.10.75.10">
    <property type="entry name" value="Elafin-like"/>
    <property type="match status" value="1"/>
</dbReference>
<evidence type="ECO:0000256" key="6">
    <source>
        <dbReference type="SAM" id="SignalP"/>
    </source>
</evidence>
<dbReference type="PRINTS" id="PR00759">
    <property type="entry name" value="BASICPTASE"/>
</dbReference>
<comment type="subcellular location">
    <subcellularLocation>
        <location evidence="1">Secreted</location>
    </subcellularLocation>
</comment>
<name>A0AAW1BSD0_CROAD</name>
<feature type="domain" description="BPTI/Kunitz inhibitor" evidence="7">
    <location>
        <begin position="31"/>
        <end position="81"/>
    </location>
</feature>
<dbReference type="InterPro" id="IPR008197">
    <property type="entry name" value="WAP_dom"/>
</dbReference>
<dbReference type="SMART" id="SM00217">
    <property type="entry name" value="WAP"/>
    <property type="match status" value="1"/>
</dbReference>
<dbReference type="InterPro" id="IPR020901">
    <property type="entry name" value="Prtase_inh_Kunz-CS"/>
</dbReference>
<dbReference type="Pfam" id="PF00014">
    <property type="entry name" value="Kunitz_BPTI"/>
    <property type="match status" value="1"/>
</dbReference>
<evidence type="ECO:0000256" key="2">
    <source>
        <dbReference type="ARBA" id="ARBA00008415"/>
    </source>
</evidence>
<dbReference type="InterPro" id="IPR036645">
    <property type="entry name" value="Elafin-like_sf"/>
</dbReference>
<keyword evidence="5" id="KW-1015">Disulfide bond</keyword>
<dbReference type="InterPro" id="IPR002223">
    <property type="entry name" value="Kunitz_BPTI"/>
</dbReference>
<dbReference type="PANTHER" id="PTHR46751:SF1">
    <property type="entry name" value="WAP FOUR-DISULFIDE CORE DOMAIN PROTEIN 6A"/>
    <property type="match status" value="1"/>
</dbReference>